<sequence length="359" mass="38533">MPYWLGRGVVPMRVIRTFFACRLLAGCLLGLLTGLGAGVGHAEGAHPLTVTLSFDRPINAGEAPFVVAMTDGLFSAERLAIISNMTVGSPEAIARVASGASEFALVDLNALIRFRSQNTAPVKAVFVLYNKAPYAIVARKSRGIHVLADIAGKTLGVADGDLSVGLWPALARQNGIHLGDVKQSRISAAVREPMLSAGQVDAVTGFSFQSAVNLRDRGVPADDLAVLRFADYGCEAYGFAVIVNPAFADKHPDAVKAFVRAMIAATSLTLRDEGHAVDRVLTRMEDGSRDVELERLHTVIRDNIMTDEVNRNGLGGVDPARLERSIDQVGEGFKFAKRPSASDIFDDRFLPPRADRLIN</sequence>
<proteinExistence type="predicted"/>
<dbReference type="InterPro" id="IPR015168">
    <property type="entry name" value="SsuA/THI5"/>
</dbReference>
<reference evidence="3" key="1">
    <citation type="submission" date="2016-11" db="EMBL/GenBank/DDBJ databases">
        <authorList>
            <person name="Varghese N."/>
            <person name="Submissions S."/>
        </authorList>
    </citation>
    <scope>NUCLEOTIDE SEQUENCE [LARGE SCALE GENOMIC DNA]</scope>
    <source>
        <strain evidence="3">GAS401</strain>
    </source>
</reference>
<dbReference type="Gene3D" id="3.40.190.10">
    <property type="entry name" value="Periplasmic binding protein-like II"/>
    <property type="match status" value="2"/>
</dbReference>
<name>A0A1M7TJQ8_9BRAD</name>
<keyword evidence="3" id="KW-1185">Reference proteome</keyword>
<dbReference type="GO" id="GO:0009228">
    <property type="term" value="P:thiamine biosynthetic process"/>
    <property type="evidence" value="ECO:0007669"/>
    <property type="project" value="InterPro"/>
</dbReference>
<protein>
    <submittedName>
        <fullName evidence="2">NitT/TauT family transport system substrate-binding protein</fullName>
    </submittedName>
</protein>
<dbReference type="AlphaFoldDB" id="A0A1M7TJQ8"/>
<dbReference type="PANTHER" id="PTHR31528:SF15">
    <property type="entry name" value="RIBOFLAVIN-BINDING PROTEIN RIBY"/>
    <property type="match status" value="1"/>
</dbReference>
<gene>
    <name evidence="2" type="ORF">SAMN05444170_1891</name>
</gene>
<evidence type="ECO:0000313" key="3">
    <source>
        <dbReference type="Proteomes" id="UP000184096"/>
    </source>
</evidence>
<evidence type="ECO:0000259" key="1">
    <source>
        <dbReference type="Pfam" id="PF09084"/>
    </source>
</evidence>
<dbReference type="EMBL" id="LT670849">
    <property type="protein sequence ID" value="SHN70951.1"/>
    <property type="molecule type" value="Genomic_DNA"/>
</dbReference>
<dbReference type="PANTHER" id="PTHR31528">
    <property type="entry name" value="4-AMINO-5-HYDROXYMETHYL-2-METHYLPYRIMIDINE PHOSPHATE SYNTHASE THI11-RELATED"/>
    <property type="match status" value="1"/>
</dbReference>
<dbReference type="SUPFAM" id="SSF53850">
    <property type="entry name" value="Periplasmic binding protein-like II"/>
    <property type="match status" value="1"/>
</dbReference>
<organism evidence="2 3">
    <name type="scientific">Bradyrhizobium erythrophlei</name>
    <dbReference type="NCBI Taxonomy" id="1437360"/>
    <lineage>
        <taxon>Bacteria</taxon>
        <taxon>Pseudomonadati</taxon>
        <taxon>Pseudomonadota</taxon>
        <taxon>Alphaproteobacteria</taxon>
        <taxon>Hyphomicrobiales</taxon>
        <taxon>Nitrobacteraceae</taxon>
        <taxon>Bradyrhizobium</taxon>
    </lineage>
</organism>
<feature type="domain" description="SsuA/THI5-like" evidence="1">
    <location>
        <begin position="62"/>
        <end position="270"/>
    </location>
</feature>
<evidence type="ECO:0000313" key="2">
    <source>
        <dbReference type="EMBL" id="SHN70951.1"/>
    </source>
</evidence>
<dbReference type="InterPro" id="IPR027939">
    <property type="entry name" value="NMT1/THI5"/>
</dbReference>
<dbReference type="Proteomes" id="UP000184096">
    <property type="component" value="Chromosome I"/>
</dbReference>
<dbReference type="Pfam" id="PF09084">
    <property type="entry name" value="NMT1"/>
    <property type="match status" value="1"/>
</dbReference>
<accession>A0A1M7TJQ8</accession>